<dbReference type="GO" id="GO:0000333">
    <property type="term" value="C:telomerase catalytic core complex"/>
    <property type="evidence" value="ECO:0007669"/>
    <property type="project" value="TreeGrafter"/>
</dbReference>
<dbReference type="STRING" id="56646.A0A2L2TN84"/>
<comment type="catalytic activity">
    <reaction evidence="14 15">
        <text>DNA(n) + a 2'-deoxyribonucleoside 5'-triphosphate = DNA(n+1) + diphosphate</text>
        <dbReference type="Rhea" id="RHEA:22508"/>
        <dbReference type="Rhea" id="RHEA-COMP:17339"/>
        <dbReference type="Rhea" id="RHEA-COMP:17340"/>
        <dbReference type="ChEBI" id="CHEBI:33019"/>
        <dbReference type="ChEBI" id="CHEBI:61560"/>
        <dbReference type="ChEBI" id="CHEBI:173112"/>
        <dbReference type="EC" id="2.7.7.49"/>
    </reaction>
</comment>
<accession>A0A2L2TN84</accession>
<feature type="region of interest" description="Disordered" evidence="16">
    <location>
        <begin position="1"/>
        <end position="21"/>
    </location>
</feature>
<dbReference type="InterPro" id="IPR049139">
    <property type="entry name" value="TERT_C"/>
</dbReference>
<keyword evidence="19" id="KW-1185">Reference proteome</keyword>
<comment type="subcellular location">
    <subcellularLocation>
        <location evidence="1">Mitochondrion</location>
    </subcellularLocation>
    <subcellularLocation>
        <location evidence="15">Nucleus</location>
    </subcellularLocation>
    <subcellularLocation>
        <location evidence="15">Chromosome</location>
        <location evidence="15">Telomere</location>
    </subcellularLocation>
</comment>
<sequence>MSPKAKRKLEATDASSGRKRVRTLRDTPVKRDLLDRCYDKVTTLREYILLKLPPRSRLRRKKVASVGKRDDVGELERSLSRLLDTSLVCFADQQNVEDDYTRKRQLIEFTQKGDESHVSLSDGISGSVFCQDDIVDFVVWLLFHRESNVGGRPKHILCDGFKRSGGPNNQGTTNIPDLFSHYPNSHVKALKESPWPQLLALLGKAGEEIMIKLLVDASIYIAVEAGFNNYHQLSGVPLAELDLPGGNVSLNKGSACVVRKPTDITLVRSRIFYAKPSLSTNGLVQAGYKHIHVLNRHRRPSDSANLDVERQGVINVMMYMFPRQFGLHNVFTSQVDPTKTSQKFQDYTSREDEIAPAFKAKPGDTAPRKLKMSKRLRGDVEQLVKRLQILHSRCSYTELLRHYCPCIFDKSSRIRKPRVKKIPMSSRRLKPLQHTSSRSKHKCASSQMYLEAETSGTQAQSPPKHDSLEELATPPCQVSSFCRAVLSKIIPDSFWGNGDAGKHNKSTVMRNVHHFIKLRRFETMSLHEITQDLKIAEVSWLQPHNFGVQKPSRTDTEKRLEIFHEFLYFVFDSLLIPLIRNNFYVTESNTHRYQVFYFRHEVWRRITEPAMADLKADMFEELKMNEALQILEKRELGSSQIRLLPKGNKLRPIMNLRRRAMARGPSKKLGRSINKVLGPIHSLLKLETKINPSKLGSTMFSVSDIYTRLKTFKETLSPDHGKLYFAKADVKAAFDTIPQEAVVELMKSVPSQTKYTIMRHVEVKPGERAVIDDDKYSSKATRRWHASALSKNENPAFAVRLEEDLAPKKKNTVFVDSAFRKTENAGELMSLLKEHVEQNLVKVGKKYYRQKVGIPQGSVLSSFLCNYFYADLEAKYLSFLDSPDCLLLRLIDDFLLITLDQNKTVRFVNAMHGGFPEYGVAVNPAKTMVNFDMLYGGEPVRKYNHEKGFPYCGTAINCRTLDITKDRERDANIDVSTSLTVDFGRTPGQNFQRKVLNAFKIQSHLMFYDTSHNSTRTVLSSLQGAFVETASKMWAYLRCLRKNQHPSSEMILRTIATLIDVAYKLLTSKSRMLKYPQYTCDIRQTQVALIACLAFEKVLAAKQSNYQPVVKWLRRKADKLASGRKHESMHTLRNGQISGYKVIL</sequence>
<evidence type="ECO:0000256" key="2">
    <source>
        <dbReference type="ARBA" id="ARBA00008001"/>
    </source>
</evidence>
<dbReference type="InterPro" id="IPR000477">
    <property type="entry name" value="RT_dom"/>
</dbReference>
<evidence type="ECO:0000256" key="11">
    <source>
        <dbReference type="ARBA" id="ARBA00022918"/>
    </source>
</evidence>
<dbReference type="Pfam" id="PF12009">
    <property type="entry name" value="Telomerase_RBD"/>
    <property type="match status" value="1"/>
</dbReference>
<keyword evidence="12" id="KW-0496">Mitochondrion</keyword>
<dbReference type="AlphaFoldDB" id="A0A2L2TN84"/>
<dbReference type="PROSITE" id="PS50878">
    <property type="entry name" value="RT_POL"/>
    <property type="match status" value="1"/>
</dbReference>
<evidence type="ECO:0000256" key="14">
    <source>
        <dbReference type="ARBA" id="ARBA00048173"/>
    </source>
</evidence>
<dbReference type="GO" id="GO:0007004">
    <property type="term" value="P:telomere maintenance via telomerase"/>
    <property type="evidence" value="ECO:0007669"/>
    <property type="project" value="TreeGrafter"/>
</dbReference>
<feature type="compositionally biased region" description="Polar residues" evidence="16">
    <location>
        <begin position="444"/>
        <end position="461"/>
    </location>
</feature>
<evidence type="ECO:0000256" key="1">
    <source>
        <dbReference type="ARBA" id="ARBA00004173"/>
    </source>
</evidence>
<feature type="region of interest" description="Disordered" evidence="16">
    <location>
        <begin position="422"/>
        <end position="470"/>
    </location>
</feature>
<dbReference type="SMART" id="SM00975">
    <property type="entry name" value="Telomerase_RBD"/>
    <property type="match status" value="1"/>
</dbReference>
<dbReference type="EMBL" id="LN649229">
    <property type="protein sequence ID" value="CEI64796.1"/>
    <property type="molecule type" value="Genomic_DNA"/>
</dbReference>
<dbReference type="Proteomes" id="UP000245910">
    <property type="component" value="Chromosome I"/>
</dbReference>
<dbReference type="PRINTS" id="PR01365">
    <property type="entry name" value="TELOMERASERT"/>
</dbReference>
<dbReference type="Pfam" id="PF21399">
    <property type="entry name" value="TERT_C"/>
    <property type="match status" value="1"/>
</dbReference>
<dbReference type="PANTHER" id="PTHR12066">
    <property type="entry name" value="TELOMERASE REVERSE TRANSCRIPTASE"/>
    <property type="match status" value="1"/>
</dbReference>
<keyword evidence="5 15" id="KW-0158">Chromosome</keyword>
<dbReference type="GO" id="GO:0042162">
    <property type="term" value="F:telomeric DNA binding"/>
    <property type="evidence" value="ECO:0007669"/>
    <property type="project" value="TreeGrafter"/>
</dbReference>
<dbReference type="GO" id="GO:0046872">
    <property type="term" value="F:metal ion binding"/>
    <property type="evidence" value="ECO:0007669"/>
    <property type="project" value="UniProtKB-KW"/>
</dbReference>
<organism evidence="18 19">
    <name type="scientific">Fusarium venenatum</name>
    <dbReference type="NCBI Taxonomy" id="56646"/>
    <lineage>
        <taxon>Eukaryota</taxon>
        <taxon>Fungi</taxon>
        <taxon>Dikarya</taxon>
        <taxon>Ascomycota</taxon>
        <taxon>Pezizomycotina</taxon>
        <taxon>Sordariomycetes</taxon>
        <taxon>Hypocreomycetidae</taxon>
        <taxon>Hypocreales</taxon>
        <taxon>Nectriaceae</taxon>
        <taxon>Fusarium</taxon>
    </lineage>
</organism>
<feature type="compositionally biased region" description="Basic residues" evidence="16">
    <location>
        <begin position="422"/>
        <end position="443"/>
    </location>
</feature>
<dbReference type="GO" id="GO:0000781">
    <property type="term" value="C:chromosome, telomeric region"/>
    <property type="evidence" value="ECO:0007669"/>
    <property type="project" value="UniProtKB-SubCell"/>
</dbReference>
<keyword evidence="11 15" id="KW-0695">RNA-directed DNA polymerase</keyword>
<evidence type="ECO:0000313" key="18">
    <source>
        <dbReference type="EMBL" id="CEI64796.1"/>
    </source>
</evidence>
<proteinExistence type="inferred from homology"/>
<keyword evidence="10 15" id="KW-0779">Telomere</keyword>
<dbReference type="Pfam" id="PF00078">
    <property type="entry name" value="RVT_1"/>
    <property type="match status" value="1"/>
</dbReference>
<protein>
    <recommendedName>
        <fullName evidence="4 15">Telomerase reverse transcriptase</fullName>
        <ecNumber evidence="3 15">2.7.7.49</ecNumber>
    </recommendedName>
    <alternativeName>
        <fullName evidence="15">Telomerase catalytic subunit</fullName>
    </alternativeName>
</protein>
<evidence type="ECO:0000256" key="15">
    <source>
        <dbReference type="RuleBase" id="RU365061"/>
    </source>
</evidence>
<dbReference type="GO" id="GO:0070034">
    <property type="term" value="F:telomerase RNA binding"/>
    <property type="evidence" value="ECO:0007669"/>
    <property type="project" value="TreeGrafter"/>
</dbReference>
<evidence type="ECO:0000256" key="4">
    <source>
        <dbReference type="ARBA" id="ARBA00016182"/>
    </source>
</evidence>
<dbReference type="PANTHER" id="PTHR12066:SF0">
    <property type="entry name" value="TELOMERASE REVERSE TRANSCRIPTASE"/>
    <property type="match status" value="1"/>
</dbReference>
<dbReference type="EC" id="2.7.7.49" evidence="3 15"/>
<dbReference type="InterPro" id="IPR043502">
    <property type="entry name" value="DNA/RNA_pol_sf"/>
</dbReference>
<keyword evidence="8 15" id="KW-0479">Metal-binding</keyword>
<evidence type="ECO:0000313" key="19">
    <source>
        <dbReference type="Proteomes" id="UP000245910"/>
    </source>
</evidence>
<evidence type="ECO:0000256" key="5">
    <source>
        <dbReference type="ARBA" id="ARBA00022454"/>
    </source>
</evidence>
<evidence type="ECO:0000256" key="10">
    <source>
        <dbReference type="ARBA" id="ARBA00022895"/>
    </source>
</evidence>
<dbReference type="Gene3D" id="3.30.70.2630">
    <property type="match status" value="1"/>
</dbReference>
<evidence type="ECO:0000256" key="9">
    <source>
        <dbReference type="ARBA" id="ARBA00022842"/>
    </source>
</evidence>
<evidence type="ECO:0000259" key="17">
    <source>
        <dbReference type="PROSITE" id="PS50878"/>
    </source>
</evidence>
<keyword evidence="9 15" id="KW-0460">Magnesium</keyword>
<comment type="similarity">
    <text evidence="2 15">Belongs to the reverse transcriptase family. Telomerase subfamily.</text>
</comment>
<dbReference type="InterPro" id="IPR021891">
    <property type="entry name" value="Telomerase_RBD"/>
</dbReference>
<evidence type="ECO:0000256" key="6">
    <source>
        <dbReference type="ARBA" id="ARBA00022679"/>
    </source>
</evidence>
<keyword evidence="7 15" id="KW-0548">Nucleotidyltransferase</keyword>
<evidence type="ECO:0000256" key="12">
    <source>
        <dbReference type="ARBA" id="ARBA00023128"/>
    </source>
</evidence>
<keyword evidence="6 15" id="KW-0808">Transferase</keyword>
<evidence type="ECO:0000256" key="8">
    <source>
        <dbReference type="ARBA" id="ARBA00022723"/>
    </source>
</evidence>
<comment type="function">
    <text evidence="15">Telomerase is a ribonucleoprotein enzyme essential for the replication of chromosome termini in most eukaryotes. It elongates telomeres. It is a reverse transcriptase that adds simple sequence repeats to chromosome ends by copying a template sequence within the RNA component of the enzyme.</text>
</comment>
<evidence type="ECO:0000256" key="16">
    <source>
        <dbReference type="SAM" id="MobiDB-lite"/>
    </source>
</evidence>
<dbReference type="GO" id="GO:0005739">
    <property type="term" value="C:mitochondrion"/>
    <property type="evidence" value="ECO:0007669"/>
    <property type="project" value="UniProtKB-SubCell"/>
</dbReference>
<keyword evidence="13 15" id="KW-0539">Nucleus</keyword>
<evidence type="ECO:0000256" key="3">
    <source>
        <dbReference type="ARBA" id="ARBA00012493"/>
    </source>
</evidence>
<reference evidence="19" key="1">
    <citation type="submission" date="2014-10" db="EMBL/GenBank/DDBJ databases">
        <authorList>
            <person name="King R."/>
        </authorList>
    </citation>
    <scope>NUCLEOTIDE SEQUENCE [LARGE SCALE GENOMIC DNA]</scope>
    <source>
        <strain evidence="19">A3/5</strain>
    </source>
</reference>
<evidence type="ECO:0000256" key="13">
    <source>
        <dbReference type="ARBA" id="ARBA00023242"/>
    </source>
</evidence>
<dbReference type="CDD" id="cd01648">
    <property type="entry name" value="TERT"/>
    <property type="match status" value="1"/>
</dbReference>
<dbReference type="Gene3D" id="1.10.132.70">
    <property type="match status" value="1"/>
</dbReference>
<dbReference type="SUPFAM" id="SSF56672">
    <property type="entry name" value="DNA/RNA polymerases"/>
    <property type="match status" value="1"/>
</dbReference>
<name>A0A2L2TN84_9HYPO</name>
<evidence type="ECO:0000256" key="7">
    <source>
        <dbReference type="ARBA" id="ARBA00022695"/>
    </source>
</evidence>
<feature type="domain" description="Reverse transcriptase" evidence="17">
    <location>
        <begin position="625"/>
        <end position="956"/>
    </location>
</feature>
<dbReference type="InterPro" id="IPR003545">
    <property type="entry name" value="Telomerase_RT"/>
</dbReference>
<dbReference type="GO" id="GO:0003720">
    <property type="term" value="F:telomerase activity"/>
    <property type="evidence" value="ECO:0007669"/>
    <property type="project" value="InterPro"/>
</dbReference>
<dbReference type="Gene3D" id="1.10.357.90">
    <property type="match status" value="1"/>
</dbReference>